<keyword evidence="2" id="KW-0560">Oxidoreductase</keyword>
<gene>
    <name evidence="3" type="ORF">H9813_02865</name>
</gene>
<comment type="similarity">
    <text evidence="1">Belongs to the short-chain dehydrogenases/reductases (SDR) family.</text>
</comment>
<protein>
    <submittedName>
        <fullName evidence="3">SDR family oxidoreductase</fullName>
    </submittedName>
</protein>
<accession>A0A9D2E3K4</accession>
<proteinExistence type="inferred from homology"/>
<evidence type="ECO:0000313" key="4">
    <source>
        <dbReference type="Proteomes" id="UP000824035"/>
    </source>
</evidence>
<dbReference type="PANTHER" id="PTHR43639:SF1">
    <property type="entry name" value="SHORT-CHAIN DEHYDROGENASE_REDUCTASE FAMILY PROTEIN"/>
    <property type="match status" value="1"/>
</dbReference>
<dbReference type="Proteomes" id="UP000824035">
    <property type="component" value="Unassembled WGS sequence"/>
</dbReference>
<dbReference type="PANTHER" id="PTHR43639">
    <property type="entry name" value="OXIDOREDUCTASE, SHORT-CHAIN DEHYDROGENASE/REDUCTASE FAMILY (AFU_ORTHOLOGUE AFUA_5G02870)"/>
    <property type="match status" value="1"/>
</dbReference>
<dbReference type="PRINTS" id="PR00080">
    <property type="entry name" value="SDRFAMILY"/>
</dbReference>
<evidence type="ECO:0000313" key="3">
    <source>
        <dbReference type="EMBL" id="HIZ30162.1"/>
    </source>
</evidence>
<dbReference type="FunFam" id="3.40.50.720:FF:000173">
    <property type="entry name" value="3-oxoacyl-[acyl-carrier protein] reductase"/>
    <property type="match status" value="1"/>
</dbReference>
<organism evidence="3 4">
    <name type="scientific">Candidatus Allofournierella merdipullorum</name>
    <dbReference type="NCBI Taxonomy" id="2838595"/>
    <lineage>
        <taxon>Bacteria</taxon>
        <taxon>Bacillati</taxon>
        <taxon>Bacillota</taxon>
        <taxon>Clostridia</taxon>
        <taxon>Eubacteriales</taxon>
        <taxon>Oscillospiraceae</taxon>
        <taxon>Allofournierella</taxon>
    </lineage>
</organism>
<comment type="caution">
    <text evidence="3">The sequence shown here is derived from an EMBL/GenBank/DDBJ whole genome shotgun (WGS) entry which is preliminary data.</text>
</comment>
<dbReference type="EMBL" id="DXBV01000025">
    <property type="protein sequence ID" value="HIZ30162.1"/>
    <property type="molecule type" value="Genomic_DNA"/>
</dbReference>
<reference evidence="3" key="2">
    <citation type="submission" date="2021-04" db="EMBL/GenBank/DDBJ databases">
        <authorList>
            <person name="Gilroy R."/>
        </authorList>
    </citation>
    <scope>NUCLEOTIDE SEQUENCE</scope>
    <source>
        <strain evidence="3">ChiGjej4B4-18154</strain>
    </source>
</reference>
<dbReference type="Pfam" id="PF13561">
    <property type="entry name" value="adh_short_C2"/>
    <property type="match status" value="1"/>
</dbReference>
<dbReference type="SUPFAM" id="SSF51735">
    <property type="entry name" value="NAD(P)-binding Rossmann-fold domains"/>
    <property type="match status" value="1"/>
</dbReference>
<evidence type="ECO:0000256" key="2">
    <source>
        <dbReference type="ARBA" id="ARBA00023002"/>
    </source>
</evidence>
<name>A0A9D2E3K4_9FIRM</name>
<sequence>MKVLDLTGKNALVTGATGELGRAICRGLAECGANVAVCYHSQKEVAERLCRELEENYGVQAFPAQADVSDPESVQRMKEEVGCGLGTVDILVNNAVAFHKWQTVLDQDIAAYESQFRSSVLQAVLMAKAFVPDMIQKKRGRIIAINTECSMSMLPKQSAYVAGKRGMDGVYKVLAKEVGMHGITVNEVAPGWTLSEKWRLHRDELGDDSDYIAAVPLRRRGTDDEIADAVCFLASEYAGFITGAYLPVCGGNVMPCI</sequence>
<evidence type="ECO:0000256" key="1">
    <source>
        <dbReference type="ARBA" id="ARBA00006484"/>
    </source>
</evidence>
<dbReference type="PRINTS" id="PR00081">
    <property type="entry name" value="GDHRDH"/>
</dbReference>
<dbReference type="InterPro" id="IPR002347">
    <property type="entry name" value="SDR_fam"/>
</dbReference>
<reference evidence="3" key="1">
    <citation type="journal article" date="2021" name="PeerJ">
        <title>Extensive microbial diversity within the chicken gut microbiome revealed by metagenomics and culture.</title>
        <authorList>
            <person name="Gilroy R."/>
            <person name="Ravi A."/>
            <person name="Getino M."/>
            <person name="Pursley I."/>
            <person name="Horton D.L."/>
            <person name="Alikhan N.F."/>
            <person name="Baker D."/>
            <person name="Gharbi K."/>
            <person name="Hall N."/>
            <person name="Watson M."/>
            <person name="Adriaenssens E.M."/>
            <person name="Foster-Nyarko E."/>
            <person name="Jarju S."/>
            <person name="Secka A."/>
            <person name="Antonio M."/>
            <person name="Oren A."/>
            <person name="Chaudhuri R.R."/>
            <person name="La Ragione R."/>
            <person name="Hildebrand F."/>
            <person name="Pallen M.J."/>
        </authorList>
    </citation>
    <scope>NUCLEOTIDE SEQUENCE</scope>
    <source>
        <strain evidence="3">ChiGjej4B4-18154</strain>
    </source>
</reference>
<dbReference type="AlphaFoldDB" id="A0A9D2E3K4"/>
<dbReference type="Gene3D" id="3.40.50.720">
    <property type="entry name" value="NAD(P)-binding Rossmann-like Domain"/>
    <property type="match status" value="1"/>
</dbReference>
<dbReference type="InterPro" id="IPR036291">
    <property type="entry name" value="NAD(P)-bd_dom_sf"/>
</dbReference>
<dbReference type="GO" id="GO:0016491">
    <property type="term" value="F:oxidoreductase activity"/>
    <property type="evidence" value="ECO:0007669"/>
    <property type="project" value="UniProtKB-KW"/>
</dbReference>